<name>A0A507C6W9_9FUNG</name>
<dbReference type="AlphaFoldDB" id="A0A507C6W9"/>
<dbReference type="SUPFAM" id="SSF52799">
    <property type="entry name" value="(Phosphotyrosine protein) phosphatases II"/>
    <property type="match status" value="1"/>
</dbReference>
<dbReference type="GeneID" id="42003449"/>
<dbReference type="STRING" id="1806994.A0A507C6W9"/>
<evidence type="ECO:0000313" key="2">
    <source>
        <dbReference type="EMBL" id="TPX35362.1"/>
    </source>
</evidence>
<protein>
    <recommendedName>
        <fullName evidence="1">Tyrosine specific protein phosphatases domain-containing protein</fullName>
    </recommendedName>
</protein>
<dbReference type="InterPro" id="IPR050561">
    <property type="entry name" value="PTP"/>
</dbReference>
<dbReference type="PROSITE" id="PS50056">
    <property type="entry name" value="TYR_PHOSPHATASE_2"/>
    <property type="match status" value="1"/>
</dbReference>
<dbReference type="OrthoDB" id="8048523at2759"/>
<dbReference type="Proteomes" id="UP000319731">
    <property type="component" value="Unassembled WGS sequence"/>
</dbReference>
<keyword evidence="3" id="KW-1185">Reference proteome</keyword>
<gene>
    <name evidence="2" type="ORF">SmJEL517_g02224</name>
</gene>
<reference evidence="2 3" key="1">
    <citation type="journal article" date="2019" name="Sci. Rep.">
        <title>Comparative genomics of chytrid fungi reveal insights into the obligate biotrophic and pathogenic lifestyle of Synchytrium endobioticum.</title>
        <authorList>
            <person name="van de Vossenberg B.T.L.H."/>
            <person name="Warris S."/>
            <person name="Nguyen H.D.T."/>
            <person name="van Gent-Pelzer M.P.E."/>
            <person name="Joly D.L."/>
            <person name="van de Geest H.C."/>
            <person name="Bonants P.J.M."/>
            <person name="Smith D.S."/>
            <person name="Levesque C.A."/>
            <person name="van der Lee T.A.J."/>
        </authorList>
    </citation>
    <scope>NUCLEOTIDE SEQUENCE [LARGE SCALE GENOMIC DNA]</scope>
    <source>
        <strain evidence="2 3">JEL517</strain>
    </source>
</reference>
<dbReference type="Gene3D" id="3.90.190.10">
    <property type="entry name" value="Protein tyrosine phosphatase superfamily"/>
    <property type="match status" value="1"/>
</dbReference>
<dbReference type="InterPro" id="IPR029021">
    <property type="entry name" value="Prot-tyrosine_phosphatase-like"/>
</dbReference>
<evidence type="ECO:0000259" key="1">
    <source>
        <dbReference type="PROSITE" id="PS50056"/>
    </source>
</evidence>
<accession>A0A507C6W9</accession>
<organism evidence="2 3">
    <name type="scientific">Synchytrium microbalum</name>
    <dbReference type="NCBI Taxonomy" id="1806994"/>
    <lineage>
        <taxon>Eukaryota</taxon>
        <taxon>Fungi</taxon>
        <taxon>Fungi incertae sedis</taxon>
        <taxon>Chytridiomycota</taxon>
        <taxon>Chytridiomycota incertae sedis</taxon>
        <taxon>Chytridiomycetes</taxon>
        <taxon>Synchytriales</taxon>
        <taxon>Synchytriaceae</taxon>
        <taxon>Synchytrium</taxon>
    </lineage>
</organism>
<dbReference type="PANTHER" id="PTHR23339">
    <property type="entry name" value="TYROSINE SPECIFIC PROTEIN PHOSPHATASE AND DUAL SPECIFICITY PROTEIN PHOSPHATASE"/>
    <property type="match status" value="1"/>
</dbReference>
<evidence type="ECO:0000313" key="3">
    <source>
        <dbReference type="Proteomes" id="UP000319731"/>
    </source>
</evidence>
<dbReference type="Pfam" id="PF22785">
    <property type="entry name" value="Tc-R-P"/>
    <property type="match status" value="1"/>
</dbReference>
<dbReference type="InterPro" id="IPR000387">
    <property type="entry name" value="Tyr_Pase_dom"/>
</dbReference>
<feature type="domain" description="Tyrosine specific protein phosphatases" evidence="1">
    <location>
        <begin position="89"/>
        <end position="155"/>
    </location>
</feature>
<proteinExistence type="predicted"/>
<sequence length="187" mass="20032">MSTTPRSFERRAAVITTPNTPFTFVITDCPSDNDLAQYADYLLGHGIKNVVRACNASSYDGAALEKSYGIKVYDMEFEDGSVPSPAILDDFRRLVKTVASSPGENAIAVHCISGLGRAPVLVACALVDDGLDPVEVATVIRKHRRGALNKKQLQWLLDGGASKGTKGVKLKGSVMNFLGFKNKGTKA</sequence>
<dbReference type="SMART" id="SM00404">
    <property type="entry name" value="PTPc_motif"/>
    <property type="match status" value="1"/>
</dbReference>
<dbReference type="EMBL" id="QEAO01000009">
    <property type="protein sequence ID" value="TPX35362.1"/>
    <property type="molecule type" value="Genomic_DNA"/>
</dbReference>
<dbReference type="InterPro" id="IPR003595">
    <property type="entry name" value="Tyr_Pase_cat"/>
</dbReference>
<comment type="caution">
    <text evidence="2">The sequence shown here is derived from an EMBL/GenBank/DDBJ whole genome shotgun (WGS) entry which is preliminary data.</text>
</comment>
<dbReference type="RefSeq" id="XP_031025889.1">
    <property type="nucleotide sequence ID" value="XM_031168152.1"/>
</dbReference>